<proteinExistence type="predicted"/>
<reference evidence="1" key="1">
    <citation type="submission" date="2025-08" db="UniProtKB">
        <authorList>
            <consortium name="RefSeq"/>
        </authorList>
    </citation>
    <scope>IDENTIFICATION</scope>
    <source>
        <tissue evidence="1">Whole insect</tissue>
    </source>
</reference>
<evidence type="ECO:0000313" key="1">
    <source>
        <dbReference type="RefSeq" id="XP_028135427.1"/>
    </source>
</evidence>
<protein>
    <submittedName>
        <fullName evidence="1">Uncharacterized protein LOC114330299</fullName>
    </submittedName>
</protein>
<sequence>MKINYVFGKEKLQERSLGLYFKKQQDNTYRIIANNELEELYPDANIIKEIEPRRLQWTGHLKRHSEERTVRLLWVEVSTQRRPRGRSRLRWRENTTGDLKARGVENWMEIAQDREEWRYVVESVKTEEWLYRHGVKNLLSYFE</sequence>
<organism evidence="1">
    <name type="scientific">Diabrotica virgifera virgifera</name>
    <name type="common">western corn rootworm</name>
    <dbReference type="NCBI Taxonomy" id="50390"/>
    <lineage>
        <taxon>Eukaryota</taxon>
        <taxon>Metazoa</taxon>
        <taxon>Ecdysozoa</taxon>
        <taxon>Arthropoda</taxon>
        <taxon>Hexapoda</taxon>
        <taxon>Insecta</taxon>
        <taxon>Pterygota</taxon>
        <taxon>Neoptera</taxon>
        <taxon>Endopterygota</taxon>
        <taxon>Coleoptera</taxon>
        <taxon>Polyphaga</taxon>
        <taxon>Cucujiformia</taxon>
        <taxon>Chrysomeloidea</taxon>
        <taxon>Chrysomelidae</taxon>
        <taxon>Galerucinae</taxon>
        <taxon>Diabroticina</taxon>
        <taxon>Diabroticites</taxon>
        <taxon>Diabrotica</taxon>
    </lineage>
</organism>
<gene>
    <name evidence="1" type="primary">LOC114330299</name>
</gene>
<dbReference type="RefSeq" id="XP_028135427.1">
    <property type="nucleotide sequence ID" value="XM_028279626.1"/>
</dbReference>
<dbReference type="InParanoid" id="A0A6P7FK78"/>
<name>A0A6P7FK78_DIAVI</name>
<dbReference type="AlphaFoldDB" id="A0A6P7FK78"/>
<accession>A0A6P7FK78</accession>